<dbReference type="SUPFAM" id="SSF52922">
    <property type="entry name" value="TK C-terminal domain-like"/>
    <property type="match status" value="1"/>
</dbReference>
<reference evidence="1 2" key="1">
    <citation type="submission" date="2016-05" db="EMBL/GenBank/DDBJ databases">
        <title>Single-cell genome of chain-forming Candidatus Thiomargarita nelsonii and comparison to other large sulfur-oxidizing bacteria.</title>
        <authorList>
            <person name="Winkel M."/>
            <person name="Salman V."/>
            <person name="Woyke T."/>
            <person name="Schulz-Vogt H."/>
            <person name="Richter M."/>
            <person name="Flood B."/>
            <person name="Bailey J."/>
            <person name="Amann R."/>
            <person name="Mussmann M."/>
        </authorList>
    </citation>
    <scope>NUCLEOTIDE SEQUENCE [LARGE SCALE GENOMIC DNA]</scope>
    <source>
        <strain evidence="1 2">THI036</strain>
    </source>
</reference>
<name>A0A176S4D7_9GAMM</name>
<organism evidence="1 2">
    <name type="scientific">Candidatus Thiomargarita nelsonii</name>
    <dbReference type="NCBI Taxonomy" id="1003181"/>
    <lineage>
        <taxon>Bacteria</taxon>
        <taxon>Pseudomonadati</taxon>
        <taxon>Pseudomonadota</taxon>
        <taxon>Gammaproteobacteria</taxon>
        <taxon>Thiotrichales</taxon>
        <taxon>Thiotrichaceae</taxon>
        <taxon>Thiomargarita</taxon>
    </lineage>
</organism>
<evidence type="ECO:0000313" key="1">
    <source>
        <dbReference type="EMBL" id="OAD22749.1"/>
    </source>
</evidence>
<dbReference type="Proteomes" id="UP000076962">
    <property type="component" value="Unassembled WGS sequence"/>
</dbReference>
<proteinExistence type="predicted"/>
<dbReference type="EMBL" id="LUTY01000762">
    <property type="protein sequence ID" value="OAD22749.1"/>
    <property type="molecule type" value="Genomic_DNA"/>
</dbReference>
<dbReference type="Gene3D" id="3.40.50.920">
    <property type="match status" value="1"/>
</dbReference>
<sequence length="50" mass="5706">MRKFFEVDRYYITVAALKGLVDMGELPASKVMEAIQKYELDADKPNPITV</sequence>
<dbReference type="InterPro" id="IPR009014">
    <property type="entry name" value="Transketo_C/PFOR_II"/>
</dbReference>
<gene>
    <name evidence="1" type="ORF">THIOM_001436</name>
</gene>
<keyword evidence="2" id="KW-1185">Reference proteome</keyword>
<dbReference type="AlphaFoldDB" id="A0A176S4D7"/>
<accession>A0A176S4D7</accession>
<protein>
    <submittedName>
        <fullName evidence="1">Uncharacterized protein</fullName>
    </submittedName>
</protein>
<evidence type="ECO:0000313" key="2">
    <source>
        <dbReference type="Proteomes" id="UP000076962"/>
    </source>
</evidence>
<comment type="caution">
    <text evidence="1">The sequence shown here is derived from an EMBL/GenBank/DDBJ whole genome shotgun (WGS) entry which is preliminary data.</text>
</comment>